<dbReference type="InterPro" id="IPR027417">
    <property type="entry name" value="P-loop_NTPase"/>
</dbReference>
<evidence type="ECO:0000313" key="4">
    <source>
        <dbReference type="EMBL" id="GAA0537727.1"/>
    </source>
</evidence>
<evidence type="ECO:0000256" key="2">
    <source>
        <dbReference type="ARBA" id="ARBA00022840"/>
    </source>
</evidence>
<organism evidence="4 5">
    <name type="scientific">Saccharopolyspora erythraea</name>
    <name type="common">Streptomyces erythraeus</name>
    <dbReference type="NCBI Taxonomy" id="1836"/>
    <lineage>
        <taxon>Bacteria</taxon>
        <taxon>Bacillati</taxon>
        <taxon>Actinomycetota</taxon>
        <taxon>Actinomycetes</taxon>
        <taxon>Pseudonocardiales</taxon>
        <taxon>Pseudonocardiaceae</taxon>
        <taxon>Saccharopolyspora</taxon>
    </lineage>
</organism>
<dbReference type="InterPro" id="IPR036388">
    <property type="entry name" value="WH-like_DNA-bd_sf"/>
</dbReference>
<proteinExistence type="predicted"/>
<dbReference type="Pfam" id="PF00196">
    <property type="entry name" value="GerE"/>
    <property type="match status" value="1"/>
</dbReference>
<accession>A0ABN1D9B2</accession>
<keyword evidence="5" id="KW-1185">Reference proteome</keyword>
<dbReference type="Gene3D" id="1.10.10.10">
    <property type="entry name" value="Winged helix-like DNA-binding domain superfamily/Winged helix DNA-binding domain"/>
    <property type="match status" value="1"/>
</dbReference>
<keyword evidence="2" id="KW-0067">ATP-binding</keyword>
<dbReference type="Gene3D" id="3.40.50.300">
    <property type="entry name" value="P-loop containing nucleotide triphosphate hydrolases"/>
    <property type="match status" value="1"/>
</dbReference>
<name>A0ABN1D9B2_SACER</name>
<dbReference type="InterPro" id="IPR000792">
    <property type="entry name" value="Tscrpt_reg_LuxR_C"/>
</dbReference>
<dbReference type="PROSITE" id="PS50043">
    <property type="entry name" value="HTH_LUXR_2"/>
    <property type="match status" value="1"/>
</dbReference>
<evidence type="ECO:0000256" key="1">
    <source>
        <dbReference type="ARBA" id="ARBA00022741"/>
    </source>
</evidence>
<dbReference type="PANTHER" id="PTHR16305:SF35">
    <property type="entry name" value="TRANSCRIPTIONAL ACTIVATOR DOMAIN"/>
    <property type="match status" value="1"/>
</dbReference>
<comment type="caution">
    <text evidence="4">The sequence shown here is derived from an EMBL/GenBank/DDBJ whole genome shotgun (WGS) entry which is preliminary data.</text>
</comment>
<dbReference type="InterPro" id="IPR016032">
    <property type="entry name" value="Sig_transdc_resp-reg_C-effctor"/>
</dbReference>
<evidence type="ECO:0000259" key="3">
    <source>
        <dbReference type="PROSITE" id="PS50043"/>
    </source>
</evidence>
<dbReference type="PANTHER" id="PTHR16305">
    <property type="entry name" value="TESTICULAR SOLUBLE ADENYLYL CYCLASE"/>
    <property type="match status" value="1"/>
</dbReference>
<dbReference type="PRINTS" id="PR00038">
    <property type="entry name" value="HTHLUXR"/>
</dbReference>
<dbReference type="InterPro" id="IPR041664">
    <property type="entry name" value="AAA_16"/>
</dbReference>
<dbReference type="SMART" id="SM00421">
    <property type="entry name" value="HTH_LUXR"/>
    <property type="match status" value="1"/>
</dbReference>
<dbReference type="InterPro" id="IPR011990">
    <property type="entry name" value="TPR-like_helical_dom_sf"/>
</dbReference>
<keyword evidence="1" id="KW-0547">Nucleotide-binding</keyword>
<dbReference type="CDD" id="cd06170">
    <property type="entry name" value="LuxR_C_like"/>
    <property type="match status" value="1"/>
</dbReference>
<evidence type="ECO:0000313" key="5">
    <source>
        <dbReference type="Proteomes" id="UP001500729"/>
    </source>
</evidence>
<dbReference type="Pfam" id="PF13191">
    <property type="entry name" value="AAA_16"/>
    <property type="match status" value="1"/>
</dbReference>
<dbReference type="EMBL" id="BAAAGS010000028">
    <property type="protein sequence ID" value="GAA0537727.1"/>
    <property type="molecule type" value="Genomic_DNA"/>
</dbReference>
<dbReference type="Gene3D" id="1.25.40.10">
    <property type="entry name" value="Tetratricopeptide repeat domain"/>
    <property type="match status" value="1"/>
</dbReference>
<dbReference type="SUPFAM" id="SSF46894">
    <property type="entry name" value="C-terminal effector domain of the bipartite response regulators"/>
    <property type="match status" value="1"/>
</dbReference>
<reference evidence="4 5" key="1">
    <citation type="journal article" date="2019" name="Int. J. Syst. Evol. Microbiol.">
        <title>The Global Catalogue of Microorganisms (GCM) 10K type strain sequencing project: providing services to taxonomists for standard genome sequencing and annotation.</title>
        <authorList>
            <consortium name="The Broad Institute Genomics Platform"/>
            <consortium name="The Broad Institute Genome Sequencing Center for Infectious Disease"/>
            <person name="Wu L."/>
            <person name="Ma J."/>
        </authorList>
    </citation>
    <scope>NUCLEOTIDE SEQUENCE [LARGE SCALE GENOMIC DNA]</scope>
    <source>
        <strain evidence="4 5">JCM 10303</strain>
    </source>
</reference>
<gene>
    <name evidence="4" type="ORF">GCM10009533_41160</name>
</gene>
<dbReference type="SUPFAM" id="SSF52540">
    <property type="entry name" value="P-loop containing nucleoside triphosphate hydrolases"/>
    <property type="match status" value="1"/>
</dbReference>
<protein>
    <submittedName>
        <fullName evidence="4">LuxR family transcriptional regulator</fullName>
    </submittedName>
</protein>
<feature type="domain" description="HTH luxR-type" evidence="3">
    <location>
        <begin position="836"/>
        <end position="901"/>
    </location>
</feature>
<dbReference type="Proteomes" id="UP001500729">
    <property type="component" value="Unassembled WGS sequence"/>
</dbReference>
<sequence length="906" mass="98404">MHGRERERRAIRSILEDARSARGRALVLRGETGIGKSTLLKYAQRRAAGMRLLSCSGLESESELAFSGLQHLVAPLLDEIDGLPPSQAEALRAALGMSELPVTEFVVSAAVCSLLSYSARGTPLLVVVDDAQWLDRATLGALYFTARRIATEPIALLFGMGEAEQHEREARDLPTMLLTGLSDEAADDLLDELGWNAPARDSLITATGGNPLALRELTRLGAPEQLVGDALLLGTVPLSERLRTAFIQRMEGLPAKARALLLVVAVEETGRLGVVLGACARLGIDAGVLDSVLRGYDQLEITERWVRFRHSLMRSAAYHKASLRMRSKAHAAVAEELTDRGESDRASWHRAMAAVEPDEELATALERSADTAERRGGSAAVVSVLQRAAKLSTDPEGRTRRTASAAYAAWQSGQPDLARALTTEVMTAPTDMHARVGLTRLLGLIDLDSNDPAVACAQFVRGAQEVAEHNPEEALTLLFLAVDGGYLSGRIEDAGRAARLMTELDCGPDYRLLAERMCAALEGRLPLEGTTPRELLDAAPALPTPDDEIRFLWVMAMSWLGPHQRQAREFGLAACRTFRLKGVASVLPVMLNWVADTEYHLGLWRDGQAHAEEAVRLARDTGQRNRMADGLALLARFASVRGDWDGCRDHADAALETALVLRNRAAAAHVSWALGLADLARGRDADAYRRLSSIRSEGSPYANSKVAALVHPDLVEAAVRCGHSDIAEVLLSEVREGCRGTTARWRKLHLHMCRALVEESGADFATATGADLGEDRPFDRARAALLHGEWLRRNRRQAEARWQLQQAAELFDSLGAAPWSERARGQLRAARGALLRTADPAVLTRQEKQIAGMAATGMTNKEIAAQLSVSPRTVSHHLYKLFPKLGISSRAQLRGLDLESAPTQDG</sequence>